<dbReference type="GO" id="GO:1990077">
    <property type="term" value="C:primosome complex"/>
    <property type="evidence" value="ECO:0007669"/>
    <property type="project" value="UniProtKB-KW"/>
</dbReference>
<evidence type="ECO:0000256" key="5">
    <source>
        <dbReference type="ARBA" id="ARBA00022695"/>
    </source>
</evidence>
<evidence type="ECO:0000313" key="14">
    <source>
        <dbReference type="EMBL" id="SNZ03374.1"/>
    </source>
</evidence>
<dbReference type="GO" id="GO:0046872">
    <property type="term" value="F:metal ion binding"/>
    <property type="evidence" value="ECO:0007669"/>
    <property type="project" value="UniProtKB-KW"/>
</dbReference>
<evidence type="ECO:0000313" key="15">
    <source>
        <dbReference type="Proteomes" id="UP000219453"/>
    </source>
</evidence>
<accession>A0A285N1M6</accession>
<evidence type="ECO:0000256" key="3">
    <source>
        <dbReference type="ARBA" id="ARBA00022515"/>
    </source>
</evidence>
<dbReference type="Gene3D" id="3.90.920.10">
    <property type="entry name" value="DNA primase, PRIM domain"/>
    <property type="match status" value="1"/>
</dbReference>
<dbReference type="NCBIfam" id="TIGR00335">
    <property type="entry name" value="primase_sml"/>
    <property type="match status" value="1"/>
</dbReference>
<dbReference type="InterPro" id="IPR014052">
    <property type="entry name" value="DNA_primase_ssu_euk/arc"/>
</dbReference>
<keyword evidence="9 11" id="KW-0804">Transcription</keyword>
<feature type="active site" evidence="11">
    <location>
        <position position="98"/>
    </location>
</feature>
<evidence type="ECO:0000256" key="9">
    <source>
        <dbReference type="ARBA" id="ARBA00023163"/>
    </source>
</evidence>
<evidence type="ECO:0000256" key="13">
    <source>
        <dbReference type="RuleBase" id="RU004224"/>
    </source>
</evidence>
<keyword evidence="10 11" id="KW-0464">Manganese</keyword>
<keyword evidence="3 11" id="KW-0639">Primosome</keyword>
<keyword evidence="6 11" id="KW-0235">DNA replication</keyword>
<evidence type="ECO:0000256" key="11">
    <source>
        <dbReference type="HAMAP-Rule" id="MF_00700"/>
    </source>
</evidence>
<keyword evidence="5 11" id="KW-0548">Nucleotidyltransferase</keyword>
<keyword evidence="8 11" id="KW-0460">Magnesium</keyword>
<feature type="active site" evidence="11">
    <location>
        <position position="100"/>
    </location>
</feature>
<dbReference type="EC" id="2.7.7.-" evidence="11"/>
<dbReference type="PANTHER" id="PTHR10536">
    <property type="entry name" value="DNA PRIMASE SMALL SUBUNIT"/>
    <property type="match status" value="1"/>
</dbReference>
<protein>
    <recommendedName>
        <fullName evidence="11">DNA primase small subunit PriS</fullName>
        <ecNumber evidence="11">2.7.7.-</ecNumber>
    </recommendedName>
</protein>
<dbReference type="CDD" id="cd04860">
    <property type="entry name" value="AE_Prim_S"/>
    <property type="match status" value="1"/>
</dbReference>
<comment type="similarity">
    <text evidence="1 11 12">Belongs to the eukaryotic-type primase small subunit family.</text>
</comment>
<comment type="function">
    <text evidence="13">RNA polymerase that catalyzes the synthesis of short RNA molecules used as primers for DNA polymerase during DNA replication.</text>
</comment>
<dbReference type="AlphaFoldDB" id="A0A285N1M6"/>
<dbReference type="SUPFAM" id="SSF56747">
    <property type="entry name" value="Prim-pol domain"/>
    <property type="match status" value="1"/>
</dbReference>
<evidence type="ECO:0000256" key="6">
    <source>
        <dbReference type="ARBA" id="ARBA00022705"/>
    </source>
</evidence>
<dbReference type="InterPro" id="IPR023639">
    <property type="entry name" value="DNA_primase_ssu_PriS"/>
</dbReference>
<gene>
    <name evidence="11" type="primary">priS</name>
    <name evidence="14" type="ORF">SAMN06269185_0260</name>
</gene>
<keyword evidence="7 11" id="KW-0479">Metal-binding</keyword>
<organism evidence="14 15">
    <name type="scientific">Natronoarchaeum philippinense</name>
    <dbReference type="NCBI Taxonomy" id="558529"/>
    <lineage>
        <taxon>Archaea</taxon>
        <taxon>Methanobacteriati</taxon>
        <taxon>Methanobacteriota</taxon>
        <taxon>Stenosarchaea group</taxon>
        <taxon>Halobacteria</taxon>
        <taxon>Halobacteriales</taxon>
        <taxon>Natronoarchaeaceae</taxon>
    </lineage>
</organism>
<proteinExistence type="inferred from homology"/>
<sequence>MEERTRAYLRGRFRDYYRRTSIAPPPDANLREWGFIPWTAGSGTTMVRHKSLLDLGALDEFLARKRPRHVYFSAGRYDDPSSDTMGSKGWRSSDLVFDLDADHLPGVTPSEDSYEEMLATCKDALLRLLDILETDFGFEDLTVVFSGGRGYHVHVRDDGVRELDREQRREIVDYVRGIDVEFEHLIEQEAVGGTAGRSSPAHKRSLVTDGGWSRRVHRRLTTFVDELLDLPEEDALERLQEFDGIGEGKARGALTAARNNRQQIEAGNVDVHPAVFQLARILAEDVLDAESAPIDEPVTTDTNRLIRLPGSLHGGTGLRVLRIDRDELAGFRPLDDAVTEQFVGQQIRVDVTGTEEMPGGTQDSATISLGGDSFTIEPGAQTVPEHVGVYLMARGHAEKEKE</sequence>
<dbReference type="HAMAP" id="MF_00700">
    <property type="entry name" value="DNA_primase_sml_arc"/>
    <property type="match status" value="1"/>
</dbReference>
<dbReference type="GO" id="GO:0006269">
    <property type="term" value="P:DNA replication, synthesis of primer"/>
    <property type="evidence" value="ECO:0007669"/>
    <property type="project" value="UniProtKB-UniRule"/>
</dbReference>
<comment type="subunit">
    <text evidence="11">Heterodimer of a small subunit (PriS) and a large subunit (PriL).</text>
</comment>
<dbReference type="NCBIfam" id="NF001639">
    <property type="entry name" value="PRK00419.1-1"/>
    <property type="match status" value="1"/>
</dbReference>
<evidence type="ECO:0000256" key="2">
    <source>
        <dbReference type="ARBA" id="ARBA00022478"/>
    </source>
</evidence>
<evidence type="ECO:0000256" key="1">
    <source>
        <dbReference type="ARBA" id="ARBA00009762"/>
    </source>
</evidence>
<comment type="function">
    <text evidence="11">Catalytic subunit of DNA primase, an RNA polymerase that catalyzes the synthesis of short RNA molecules used as primers for DNA polymerase during DNA replication. The small subunit contains the primase catalytic core and has DNA synthesis activity on its own. Binding to the large subunit stabilizes and modulates the activity, increasing the rate of DNA synthesis while decreasing the length of the DNA fragments, and conferring RNA synthesis capability. The DNA polymerase activity may enable DNA primase to also catalyze primer extension after primer synthesis. May also play a role in DNA repair.</text>
</comment>
<evidence type="ECO:0000256" key="7">
    <source>
        <dbReference type="ARBA" id="ARBA00022723"/>
    </source>
</evidence>
<evidence type="ECO:0000256" key="12">
    <source>
        <dbReference type="RuleBase" id="RU003514"/>
    </source>
</evidence>
<dbReference type="GO" id="GO:0003899">
    <property type="term" value="F:DNA-directed RNA polymerase activity"/>
    <property type="evidence" value="ECO:0007669"/>
    <property type="project" value="UniProtKB-UniRule"/>
</dbReference>
<comment type="cofactor">
    <cofactor evidence="11">
        <name>Mg(2+)</name>
        <dbReference type="ChEBI" id="CHEBI:18420"/>
    </cofactor>
    <cofactor evidence="11">
        <name>Mn(2+)</name>
        <dbReference type="ChEBI" id="CHEBI:29035"/>
    </cofactor>
</comment>
<dbReference type="GO" id="GO:0000428">
    <property type="term" value="C:DNA-directed RNA polymerase complex"/>
    <property type="evidence" value="ECO:0007669"/>
    <property type="project" value="UniProtKB-KW"/>
</dbReference>
<keyword evidence="15" id="KW-1185">Reference proteome</keyword>
<feature type="active site" evidence="11">
    <location>
        <position position="295"/>
    </location>
</feature>
<keyword evidence="2 11" id="KW-0240">DNA-directed RNA polymerase</keyword>
<evidence type="ECO:0000256" key="8">
    <source>
        <dbReference type="ARBA" id="ARBA00022842"/>
    </source>
</evidence>
<dbReference type="OrthoDB" id="31125at2157"/>
<name>A0A285N1M6_NATPI</name>
<dbReference type="EMBL" id="OBEJ01000001">
    <property type="protein sequence ID" value="SNZ03374.1"/>
    <property type="molecule type" value="Genomic_DNA"/>
</dbReference>
<dbReference type="Pfam" id="PF01896">
    <property type="entry name" value="DNA_primase_S"/>
    <property type="match status" value="1"/>
</dbReference>
<dbReference type="RefSeq" id="WP_097007313.1">
    <property type="nucleotide sequence ID" value="NZ_OBEJ01000001.1"/>
</dbReference>
<evidence type="ECO:0000256" key="4">
    <source>
        <dbReference type="ARBA" id="ARBA00022679"/>
    </source>
</evidence>
<reference evidence="15" key="1">
    <citation type="submission" date="2017-09" db="EMBL/GenBank/DDBJ databases">
        <authorList>
            <person name="Varghese N."/>
            <person name="Submissions S."/>
        </authorList>
    </citation>
    <scope>NUCLEOTIDE SEQUENCE [LARGE SCALE GENOMIC DNA]</scope>
    <source>
        <strain evidence="15">DSM 27208</strain>
    </source>
</reference>
<evidence type="ECO:0000256" key="10">
    <source>
        <dbReference type="ARBA" id="ARBA00023211"/>
    </source>
</evidence>
<dbReference type="Proteomes" id="UP000219453">
    <property type="component" value="Unassembled WGS sequence"/>
</dbReference>
<dbReference type="InterPro" id="IPR002755">
    <property type="entry name" value="DNA_primase_S"/>
</dbReference>
<keyword evidence="4 11" id="KW-0808">Transferase</keyword>